<dbReference type="InterPro" id="IPR013083">
    <property type="entry name" value="Znf_RING/FYVE/PHD"/>
</dbReference>
<keyword evidence="2" id="KW-1185">Reference proteome</keyword>
<proteinExistence type="predicted"/>
<dbReference type="SUPFAM" id="SSF57903">
    <property type="entry name" value="FYVE/PHD zinc finger"/>
    <property type="match status" value="1"/>
</dbReference>
<sequence length="394" mass="45991">MNILKPPRSYFQVQPERQCNRRFAVLSSPWNFVTFRSLFTWTSHFLLFRVFPDSPPLLQPHRCRLAFCINCAPVTRCDLISEEQEYQAPSLVKLCSACKEELLLENSRGATRGLWSEFQRMRAEARDNRGLDVTSSTLHKHLESETVQDEIDYYCKKQIFGNELACQQQSNVKKVKNCHACERYLRITSDIRECAICKQVFCMACTWKTLQVYLPKGTDLKADLHVEMIRFHVKETEVLGKGEVTAIEASEVYRVCTSCEDVVARNIHVYEFDARVPDLEAELFDLQRQIDHCLTFSPFMIGMQRSVSSAQINKLEEDDFMATCMKHANRLYERYTRAYDSLNKLMPQTGGQKALHKHIKQAMYDFYLKRRDQLKTTWRRRDSCENVPADDLPS</sequence>
<gene>
    <name evidence="1" type="ORF">ElyMa_004232100</name>
</gene>
<name>A0AAV4GPM4_9GAST</name>
<evidence type="ECO:0000313" key="1">
    <source>
        <dbReference type="EMBL" id="GFR87777.1"/>
    </source>
</evidence>
<comment type="caution">
    <text evidence="1">The sequence shown here is derived from an EMBL/GenBank/DDBJ whole genome shotgun (WGS) entry which is preliminary data.</text>
</comment>
<dbReference type="Gene3D" id="3.30.40.10">
    <property type="entry name" value="Zinc/RING finger domain, C3HC4 (zinc finger)"/>
    <property type="match status" value="1"/>
</dbReference>
<organism evidence="1 2">
    <name type="scientific">Elysia marginata</name>
    <dbReference type="NCBI Taxonomy" id="1093978"/>
    <lineage>
        <taxon>Eukaryota</taxon>
        <taxon>Metazoa</taxon>
        <taxon>Spiralia</taxon>
        <taxon>Lophotrochozoa</taxon>
        <taxon>Mollusca</taxon>
        <taxon>Gastropoda</taxon>
        <taxon>Heterobranchia</taxon>
        <taxon>Euthyneura</taxon>
        <taxon>Panpulmonata</taxon>
        <taxon>Sacoglossa</taxon>
        <taxon>Placobranchoidea</taxon>
        <taxon>Plakobranchidae</taxon>
        <taxon>Elysia</taxon>
    </lineage>
</organism>
<dbReference type="Proteomes" id="UP000762676">
    <property type="component" value="Unassembled WGS sequence"/>
</dbReference>
<dbReference type="EMBL" id="BMAT01008556">
    <property type="protein sequence ID" value="GFR87777.1"/>
    <property type="molecule type" value="Genomic_DNA"/>
</dbReference>
<evidence type="ECO:0000313" key="2">
    <source>
        <dbReference type="Proteomes" id="UP000762676"/>
    </source>
</evidence>
<evidence type="ECO:0008006" key="3">
    <source>
        <dbReference type="Google" id="ProtNLM"/>
    </source>
</evidence>
<protein>
    <recommendedName>
        <fullName evidence="3">FYVE-type domain-containing protein</fullName>
    </recommendedName>
</protein>
<accession>A0AAV4GPM4</accession>
<dbReference type="AlphaFoldDB" id="A0AAV4GPM4"/>
<reference evidence="1 2" key="1">
    <citation type="journal article" date="2021" name="Elife">
        <title>Chloroplast acquisition without the gene transfer in kleptoplastic sea slugs, Plakobranchus ocellatus.</title>
        <authorList>
            <person name="Maeda T."/>
            <person name="Takahashi S."/>
            <person name="Yoshida T."/>
            <person name="Shimamura S."/>
            <person name="Takaki Y."/>
            <person name="Nagai Y."/>
            <person name="Toyoda A."/>
            <person name="Suzuki Y."/>
            <person name="Arimoto A."/>
            <person name="Ishii H."/>
            <person name="Satoh N."/>
            <person name="Nishiyama T."/>
            <person name="Hasebe M."/>
            <person name="Maruyama T."/>
            <person name="Minagawa J."/>
            <person name="Obokata J."/>
            <person name="Shigenobu S."/>
        </authorList>
    </citation>
    <scope>NUCLEOTIDE SEQUENCE [LARGE SCALE GENOMIC DNA]</scope>
</reference>
<dbReference type="InterPro" id="IPR011011">
    <property type="entry name" value="Znf_FYVE_PHD"/>
</dbReference>